<evidence type="ECO:0000259" key="1">
    <source>
        <dbReference type="Pfam" id="PF12705"/>
    </source>
</evidence>
<dbReference type="InterPro" id="IPR038726">
    <property type="entry name" value="PDDEXK_AddAB-type"/>
</dbReference>
<proteinExistence type="predicted"/>
<organism evidence="2 3">
    <name type="scientific">Streptobacillus moniliformis (strain ATCC 14647 / DSM 12112 / NCTC 10651 / 9901)</name>
    <dbReference type="NCBI Taxonomy" id="519441"/>
    <lineage>
        <taxon>Bacteria</taxon>
        <taxon>Fusobacteriati</taxon>
        <taxon>Fusobacteriota</taxon>
        <taxon>Fusobacteriia</taxon>
        <taxon>Fusobacteriales</taxon>
        <taxon>Leptotrichiaceae</taxon>
        <taxon>Streptobacillus</taxon>
    </lineage>
</organism>
<dbReference type="KEGG" id="smf:Smon_0494"/>
<dbReference type="InterPro" id="IPR011604">
    <property type="entry name" value="PDDEXK-like_dom_sf"/>
</dbReference>
<dbReference type="Proteomes" id="UP000002072">
    <property type="component" value="Chromosome"/>
</dbReference>
<dbReference type="EMBL" id="CP001779">
    <property type="protein sequence ID" value="ACZ00974.1"/>
    <property type="molecule type" value="Genomic_DNA"/>
</dbReference>
<dbReference type="SUPFAM" id="SSF52980">
    <property type="entry name" value="Restriction endonuclease-like"/>
    <property type="match status" value="1"/>
</dbReference>
<dbReference type="Pfam" id="PF12705">
    <property type="entry name" value="PDDEXK_1"/>
    <property type="match status" value="1"/>
</dbReference>
<feature type="domain" description="PD-(D/E)XK endonuclease-like" evidence="1">
    <location>
        <begin position="361"/>
        <end position="545"/>
    </location>
</feature>
<dbReference type="RefSeq" id="WP_012858531.1">
    <property type="nucleotide sequence ID" value="NC_013515.1"/>
</dbReference>
<dbReference type="OrthoDB" id="2109781at2"/>
<dbReference type="AlphaFoldDB" id="D1AXE8"/>
<keyword evidence="3" id="KW-1185">Reference proteome</keyword>
<dbReference type="eggNOG" id="COG2887">
    <property type="taxonomic scope" value="Bacteria"/>
</dbReference>
<dbReference type="GeneID" id="29674232"/>
<protein>
    <recommendedName>
        <fullName evidence="1">PD-(D/E)XK endonuclease-like domain-containing protein</fullName>
    </recommendedName>
</protein>
<name>D1AXE8_STRM9</name>
<gene>
    <name evidence="2" type="ordered locus">Smon_0494</name>
</gene>
<accession>D1AXE8</accession>
<evidence type="ECO:0000313" key="3">
    <source>
        <dbReference type="Proteomes" id="UP000002072"/>
    </source>
</evidence>
<dbReference type="Gene3D" id="3.90.320.10">
    <property type="match status" value="1"/>
</dbReference>
<evidence type="ECO:0000313" key="2">
    <source>
        <dbReference type="EMBL" id="ACZ00974.1"/>
    </source>
</evidence>
<dbReference type="STRING" id="519441.Smon_0494"/>
<dbReference type="HOGENOM" id="CLU_442051_0_0_0"/>
<dbReference type="InterPro" id="IPR011335">
    <property type="entry name" value="Restrct_endonuc-II-like"/>
</dbReference>
<sequence length="618" mass="72707">MKDKKIKIVECSDKYSQILNIIDNIEFNIFYDMEEKKIDEIKPENVYINQNEIANTFDFSFNKTVVYNIVSKIHAAINNGINGKYLISDIYNLYTIKEFKKEFNISENDINTLFRESKYGNIYINSEKIKSLKFLDEMKGYKSKEEYLEKLTKIGNIKSSKEYMFNTSFTYFEALTEVNVLDFSFLNNFSSEYLKLFLKYLDRKSLHVGICNNNSKILDKKKLSTGIKENFALINVQGNIFSKDRNIFSKIQSSELGLPISDNLIYENLYNIYRNIVMSNNIYISYIKNEDENISEMPFLTELMFNNNLKAEKKEVTMSEKANILNQLLDKSNIRKVFNPVYLTNNDIMHKNELLNDFNKISVTKLLSLINSEIEYYLSSKIEESDIYNEDIESVEVGNITHNIMELMINKVGKNINHVKKNELLEYIKEAISNVINQKDNNILEKYKKYFYITYINDLPKTILDFFDKLKKVLIHENIVDVYSEKVVEFDVELEDRIIKVNGKTDLVVETEDKYIIIDFKTGKFKKEKMKVYANQVTIYSYMNEFKDKEKVGYISFIQTFDSLKEIDVEKAEVNKDIIKEVLNNFVTGDVFEFGKEDKYSKFKEVIKYGENENSSKS</sequence>
<reference evidence="2 3" key="1">
    <citation type="journal article" date="2009" name="Stand. Genomic Sci.">
        <title>Complete genome sequence of Streptobacillus moniliformis type strain (9901T).</title>
        <authorList>
            <person name="Nolan M."/>
            <person name="Gronow S."/>
            <person name="Lapidus A."/>
            <person name="Ivanova N."/>
            <person name="Copeland A."/>
            <person name="Lucas S."/>
            <person name="Del Rio T.G."/>
            <person name="Chen F."/>
            <person name="Tice H."/>
            <person name="Pitluck S."/>
            <person name="Cheng J.F."/>
            <person name="Sims D."/>
            <person name="Meincke L."/>
            <person name="Bruce D."/>
            <person name="Goodwin L."/>
            <person name="Brettin T."/>
            <person name="Han C."/>
            <person name="Detter J.C."/>
            <person name="Ovchinikova G."/>
            <person name="Pati A."/>
            <person name="Mavromatis K."/>
            <person name="Mikhailova N."/>
            <person name="Chen A."/>
            <person name="Palaniappan K."/>
            <person name="Land M."/>
            <person name="Hauser L."/>
            <person name="Chang Y.J."/>
            <person name="Jeffries C.D."/>
            <person name="Rohde M."/>
            <person name="Sproer C."/>
            <person name="Goker M."/>
            <person name="Bristow J."/>
            <person name="Eisen J.A."/>
            <person name="Markowitz V."/>
            <person name="Hugenholtz P."/>
            <person name="Kyrpides N.C."/>
            <person name="Klenk H.P."/>
            <person name="Chain P."/>
        </authorList>
    </citation>
    <scope>NUCLEOTIDE SEQUENCE [LARGE SCALE GENOMIC DNA]</scope>
    <source>
        <strain evidence="3">ATCC 14647 / DSM 12112 / NCTC 10651 / 9901</strain>
    </source>
</reference>